<dbReference type="EMBL" id="JBHFNQ010000005">
    <property type="protein sequence ID" value="MFB2875362.1"/>
    <property type="molecule type" value="Genomic_DNA"/>
</dbReference>
<dbReference type="RefSeq" id="WP_413268527.1">
    <property type="nucleotide sequence ID" value="NZ_JBHFNQ010000005.1"/>
</dbReference>
<protein>
    <submittedName>
        <fullName evidence="2">GNAT family N-acetyltransferase</fullName>
        <ecNumber evidence="2">2.3.-.-</ecNumber>
    </submittedName>
</protein>
<organism evidence="2 3">
    <name type="scientific">Floridaenema aerugineum BLCC-F46</name>
    <dbReference type="NCBI Taxonomy" id="3153654"/>
    <lineage>
        <taxon>Bacteria</taxon>
        <taxon>Bacillati</taxon>
        <taxon>Cyanobacteriota</taxon>
        <taxon>Cyanophyceae</taxon>
        <taxon>Oscillatoriophycideae</taxon>
        <taxon>Aerosakkonematales</taxon>
        <taxon>Aerosakkonemataceae</taxon>
        <taxon>Floridanema</taxon>
        <taxon>Floridanema aerugineum</taxon>
    </lineage>
</organism>
<dbReference type="PANTHER" id="PTHR43792">
    <property type="entry name" value="GNAT FAMILY, PUTATIVE (AFU_ORTHOLOGUE AFUA_3G00765)-RELATED-RELATED"/>
    <property type="match status" value="1"/>
</dbReference>
<dbReference type="InterPro" id="IPR016181">
    <property type="entry name" value="Acyl_CoA_acyltransferase"/>
</dbReference>
<keyword evidence="2" id="KW-0012">Acyltransferase</keyword>
<dbReference type="PANTHER" id="PTHR43792:SF13">
    <property type="entry name" value="ACETYLTRANSFERASE"/>
    <property type="match status" value="1"/>
</dbReference>
<dbReference type="GO" id="GO:0016746">
    <property type="term" value="F:acyltransferase activity"/>
    <property type="evidence" value="ECO:0007669"/>
    <property type="project" value="UniProtKB-KW"/>
</dbReference>
<keyword evidence="3" id="KW-1185">Reference proteome</keyword>
<dbReference type="Pfam" id="PF13302">
    <property type="entry name" value="Acetyltransf_3"/>
    <property type="match status" value="1"/>
</dbReference>
<accession>A0ABV4WXV8</accession>
<reference evidence="2 3" key="1">
    <citation type="submission" date="2024-09" db="EMBL/GenBank/DDBJ databases">
        <title>Floridaenema gen nov. (Aerosakkonemataceae, Aerosakkonematales ord. nov., Cyanobacteria) from benthic tropical and subtropical fresh waters, with the description of four new species.</title>
        <authorList>
            <person name="Moretto J.A."/>
            <person name="Berthold D.E."/>
            <person name="Lefler F.W."/>
            <person name="Huang I.-S."/>
            <person name="Laughinghouse H. IV."/>
        </authorList>
    </citation>
    <scope>NUCLEOTIDE SEQUENCE [LARGE SCALE GENOMIC DNA]</scope>
    <source>
        <strain evidence="2 3">BLCC-F46</strain>
    </source>
</reference>
<dbReference type="PROSITE" id="PS51186">
    <property type="entry name" value="GNAT"/>
    <property type="match status" value="1"/>
</dbReference>
<dbReference type="EC" id="2.3.-.-" evidence="2"/>
<keyword evidence="2" id="KW-0808">Transferase</keyword>
<proteinExistence type="predicted"/>
<evidence type="ECO:0000313" key="3">
    <source>
        <dbReference type="Proteomes" id="UP001576774"/>
    </source>
</evidence>
<name>A0ABV4WXV8_9CYAN</name>
<dbReference type="Gene3D" id="3.40.630.30">
    <property type="match status" value="1"/>
</dbReference>
<dbReference type="Proteomes" id="UP001576774">
    <property type="component" value="Unassembled WGS sequence"/>
</dbReference>
<comment type="caution">
    <text evidence="2">The sequence shown here is derived from an EMBL/GenBank/DDBJ whole genome shotgun (WGS) entry which is preliminary data.</text>
</comment>
<evidence type="ECO:0000259" key="1">
    <source>
        <dbReference type="PROSITE" id="PS51186"/>
    </source>
</evidence>
<dbReference type="SUPFAM" id="SSF55729">
    <property type="entry name" value="Acyl-CoA N-acyltransferases (Nat)"/>
    <property type="match status" value="1"/>
</dbReference>
<feature type="domain" description="N-acetyltransferase" evidence="1">
    <location>
        <begin position="19"/>
        <end position="167"/>
    </location>
</feature>
<sequence length="167" mass="18892">MENIVTNRLYLVPFSLERVEAAIIGTDKLADILGVKIAPDWPDEQLRENLPGIADILRNYPLQNEWGWGFLVIHKAENILIGHIMLKIPFDMSSEIGYQIVPSYQRQGYASEATTAVIDWAFCQPNVQTITAGCDADNIASRRVLEKIGMQHIETRNKGLIWKLNKS</sequence>
<dbReference type="InterPro" id="IPR000182">
    <property type="entry name" value="GNAT_dom"/>
</dbReference>
<dbReference type="InterPro" id="IPR051531">
    <property type="entry name" value="N-acetyltransferase"/>
</dbReference>
<gene>
    <name evidence="2" type="ORF">ACE1CC_00565</name>
</gene>
<evidence type="ECO:0000313" key="2">
    <source>
        <dbReference type="EMBL" id="MFB2875362.1"/>
    </source>
</evidence>